<dbReference type="AlphaFoldDB" id="A0A1V4J1M6"/>
<reference evidence="2 3" key="1">
    <citation type="submission" date="2017-03" db="EMBL/GenBank/DDBJ databases">
        <title>Genome sequence of Clostridium chromiireducens DSM 23318.</title>
        <authorList>
            <person name="Poehlein A."/>
            <person name="Daniel R."/>
        </authorList>
    </citation>
    <scope>NUCLEOTIDE SEQUENCE [LARGE SCALE GENOMIC DNA]</scope>
    <source>
        <strain evidence="2 3">DSM 23318</strain>
    </source>
</reference>
<protein>
    <submittedName>
        <fullName evidence="2">Uncharacterized protein</fullName>
    </submittedName>
</protein>
<evidence type="ECO:0000313" key="2">
    <source>
        <dbReference type="EMBL" id="OPJ66192.1"/>
    </source>
</evidence>
<keyword evidence="1" id="KW-1133">Transmembrane helix</keyword>
<sequence length="61" mass="6921">MGNSYNNTLNKILTVIIYFLVIVLICLILYNLILLINRTYSSNRTPTNSIKVGPISLNINH</sequence>
<keyword evidence="1" id="KW-0472">Membrane</keyword>
<organism evidence="2 3">
    <name type="scientific">Clostridium chromiireducens</name>
    <dbReference type="NCBI Taxonomy" id="225345"/>
    <lineage>
        <taxon>Bacteria</taxon>
        <taxon>Bacillati</taxon>
        <taxon>Bacillota</taxon>
        <taxon>Clostridia</taxon>
        <taxon>Eubacteriales</taxon>
        <taxon>Clostridiaceae</taxon>
        <taxon>Clostridium</taxon>
    </lineage>
</organism>
<evidence type="ECO:0000313" key="3">
    <source>
        <dbReference type="Proteomes" id="UP000191056"/>
    </source>
</evidence>
<accession>A0A1V4J1M6</accession>
<dbReference type="Proteomes" id="UP000191056">
    <property type="component" value="Unassembled WGS sequence"/>
</dbReference>
<keyword evidence="1" id="KW-0812">Transmembrane</keyword>
<comment type="caution">
    <text evidence="2">The sequence shown here is derived from an EMBL/GenBank/DDBJ whole genome shotgun (WGS) entry which is preliminary data.</text>
</comment>
<gene>
    <name evidence="2" type="ORF">CLCHR_00650</name>
</gene>
<evidence type="ECO:0000256" key="1">
    <source>
        <dbReference type="SAM" id="Phobius"/>
    </source>
</evidence>
<keyword evidence="3" id="KW-1185">Reference proteome</keyword>
<name>A0A1V4J1M6_9CLOT</name>
<proteinExistence type="predicted"/>
<feature type="transmembrane region" description="Helical" evidence="1">
    <location>
        <begin position="12"/>
        <end position="36"/>
    </location>
</feature>
<dbReference type="EMBL" id="MZGT01000001">
    <property type="protein sequence ID" value="OPJ66192.1"/>
    <property type="molecule type" value="Genomic_DNA"/>
</dbReference>